<comment type="caution">
    <text evidence="2">The sequence shown here is derived from an EMBL/GenBank/DDBJ whole genome shotgun (WGS) entry which is preliminary data.</text>
</comment>
<dbReference type="PANTHER" id="PTHR31996">
    <property type="entry name" value="COILED-COIL DOMAIN-CONTAINING PROTEIN 115"/>
    <property type="match status" value="1"/>
</dbReference>
<dbReference type="GO" id="GO:0051082">
    <property type="term" value="F:unfolded protein binding"/>
    <property type="evidence" value="ECO:0007669"/>
    <property type="project" value="TreeGrafter"/>
</dbReference>
<proteinExistence type="predicted"/>
<sequence>MMATDDELDTLVVEYLSNLSQVLSLYHHLEDSLSLGRFSLAKTRHNLSGNGSRISSTAYNVHEMSTRGATLKIVTYDKKINSEDDETSIESIPQFHISDDLLVDGVHTDPSADPIRWFAGVLVPSSLRRAQSSFRRALHLIVNLVNLRTVMEASGRKLHSMVEARQKQDAANVSSVDPATVTNGS</sequence>
<evidence type="ECO:0000256" key="1">
    <source>
        <dbReference type="ARBA" id="ARBA00093634"/>
    </source>
</evidence>
<dbReference type="GO" id="GO:0070072">
    <property type="term" value="P:vacuolar proton-transporting V-type ATPase complex assembly"/>
    <property type="evidence" value="ECO:0007669"/>
    <property type="project" value="InterPro"/>
</dbReference>
<dbReference type="AlphaFoldDB" id="A0A8S9YP44"/>
<keyword evidence="3" id="KW-1185">Reference proteome</keyword>
<dbReference type="PANTHER" id="PTHR31996:SF2">
    <property type="entry name" value="COILED-COIL DOMAIN-CONTAINING PROTEIN 115"/>
    <property type="match status" value="1"/>
</dbReference>
<protein>
    <recommendedName>
        <fullName evidence="1">Vacuolar ATPase assembly protein VMA22</fullName>
    </recommendedName>
</protein>
<evidence type="ECO:0000313" key="2">
    <source>
        <dbReference type="EMBL" id="KAF7256695.1"/>
    </source>
</evidence>
<gene>
    <name evidence="2" type="ORF">EG68_05892</name>
</gene>
<dbReference type="EMBL" id="JTDE01002918">
    <property type="protein sequence ID" value="KAF7256695.1"/>
    <property type="molecule type" value="Genomic_DNA"/>
</dbReference>
<name>A0A8S9YP44_9TREM</name>
<reference evidence="2" key="1">
    <citation type="submission" date="2019-07" db="EMBL/GenBank/DDBJ databases">
        <title>Annotation for the trematode Paragonimus miyazaki's.</title>
        <authorList>
            <person name="Choi Y.-J."/>
        </authorList>
    </citation>
    <scope>NUCLEOTIDE SEQUENCE</scope>
    <source>
        <strain evidence="2">Japan</strain>
    </source>
</reference>
<organism evidence="2 3">
    <name type="scientific">Paragonimus skrjabini miyazakii</name>
    <dbReference type="NCBI Taxonomy" id="59628"/>
    <lineage>
        <taxon>Eukaryota</taxon>
        <taxon>Metazoa</taxon>
        <taxon>Spiralia</taxon>
        <taxon>Lophotrochozoa</taxon>
        <taxon>Platyhelminthes</taxon>
        <taxon>Trematoda</taxon>
        <taxon>Digenea</taxon>
        <taxon>Plagiorchiida</taxon>
        <taxon>Troglotremata</taxon>
        <taxon>Troglotrematidae</taxon>
        <taxon>Paragonimus</taxon>
    </lineage>
</organism>
<accession>A0A8S9YP44</accession>
<dbReference type="Pfam" id="PF21730">
    <property type="entry name" value="Vma22_CCDC115"/>
    <property type="match status" value="1"/>
</dbReference>
<dbReference type="Proteomes" id="UP000822476">
    <property type="component" value="Unassembled WGS sequence"/>
</dbReference>
<dbReference type="InterPro" id="IPR040357">
    <property type="entry name" value="Vma22/CCDC115"/>
</dbReference>
<evidence type="ECO:0000313" key="3">
    <source>
        <dbReference type="Proteomes" id="UP000822476"/>
    </source>
</evidence>
<dbReference type="OrthoDB" id="408631at2759"/>